<keyword evidence="3" id="KW-0963">Cytoplasm</keyword>
<dbReference type="GeneID" id="105362830"/>
<keyword evidence="7 10" id="KW-0175">Coiled coil</keyword>
<protein>
    <submittedName>
        <fullName evidence="13">Uncharacterized protein LOC105362830</fullName>
    </submittedName>
</protein>
<evidence type="ECO:0000256" key="3">
    <source>
        <dbReference type="ARBA" id="ARBA00022490"/>
    </source>
</evidence>
<evidence type="ECO:0000256" key="8">
    <source>
        <dbReference type="ARBA" id="ARBA00023212"/>
    </source>
</evidence>
<dbReference type="RefSeq" id="XP_011498632.1">
    <property type="nucleotide sequence ID" value="XM_011500330.1"/>
</dbReference>
<dbReference type="Proteomes" id="UP000695007">
    <property type="component" value="Unplaced"/>
</dbReference>
<name>A0AAJ7DW59_9HYME</name>
<evidence type="ECO:0000313" key="12">
    <source>
        <dbReference type="Proteomes" id="UP000695007"/>
    </source>
</evidence>
<keyword evidence="8" id="KW-0206">Cytoskeleton</keyword>
<dbReference type="InterPro" id="IPR032733">
    <property type="entry name" value="HAUS3_N"/>
</dbReference>
<evidence type="ECO:0000259" key="11">
    <source>
        <dbReference type="Pfam" id="PF14932"/>
    </source>
</evidence>
<evidence type="ECO:0000256" key="5">
    <source>
        <dbReference type="ARBA" id="ARBA00022701"/>
    </source>
</evidence>
<reference evidence="13" key="1">
    <citation type="submission" date="2025-08" db="UniProtKB">
        <authorList>
            <consortium name="RefSeq"/>
        </authorList>
    </citation>
    <scope>IDENTIFICATION</scope>
</reference>
<evidence type="ECO:0000256" key="4">
    <source>
        <dbReference type="ARBA" id="ARBA00022618"/>
    </source>
</evidence>
<feature type="domain" description="HAUS augmin-like complex subunit 3 N-terminal" evidence="11">
    <location>
        <begin position="34"/>
        <end position="261"/>
    </location>
</feature>
<evidence type="ECO:0000256" key="1">
    <source>
        <dbReference type="ARBA" id="ARBA00004186"/>
    </source>
</evidence>
<comment type="subcellular location">
    <subcellularLocation>
        <location evidence="1">Cytoplasm</location>
        <location evidence="1">Cytoskeleton</location>
        <location evidence="1">Spindle</location>
    </subcellularLocation>
</comment>
<evidence type="ECO:0000256" key="2">
    <source>
        <dbReference type="ARBA" id="ARBA00009645"/>
    </source>
</evidence>
<evidence type="ECO:0000256" key="7">
    <source>
        <dbReference type="ARBA" id="ARBA00023054"/>
    </source>
</evidence>
<feature type="coiled-coil region" evidence="10">
    <location>
        <begin position="531"/>
        <end position="558"/>
    </location>
</feature>
<keyword evidence="9" id="KW-0131">Cell cycle</keyword>
<sequence length="599" mass="70359">MNTISGTLIYSKIKELVSSLPNAITPEVIDKLYEDDSMQPFLKWFYLNIKPDNVLSNECIQLKKHIKKNDTWLQGEELDLALANATKDCPDLLKLIKSDYWNKSQSFTDLGAEKELYDPDVEYLQSIEDSIKKLKECEEQLDNDLDEETYALKKEEIKVKMAYDDCISVLEDFDSCHRQFFNDVELLTNTYTDAARKKGEPCIWTQMPIDNYIKQLERYSDYLNSYAKRQFSMYQKDRDELNTDRSSFINENTENEKLNELICCQNNLFTSKIHEIIAKVEDDASKSLLNYVIEIYNDGNLKAPSTPVLARIEIAEISKSRDILEEDVNILQERQLVDLVQQFAKAKVNKVLEEEAKARLKRRTSRLVKLEKLCTLAKEHGYAFSTIFCMLLELQIHRINEIIQFVMDARHYLSMEYSLSSVRNSSMHKLQNEYESNLASYKDQNIFCQKFVEMIADDNLKDNMLSYLHYYNELRNDNNYKLKSLLDDKILEMIESSKLLEIKITDLIEEEINDCPTLSFRAIPCNIQNKIYIIMKQVEELETNVESMRNKLKSMIKESSVPNFEREKLLIWQKFLAEPESLQERCKKLEEMGDRSNFQ</sequence>
<keyword evidence="4" id="KW-0132">Cell division</keyword>
<evidence type="ECO:0000256" key="9">
    <source>
        <dbReference type="ARBA" id="ARBA00023306"/>
    </source>
</evidence>
<organism evidence="12 13">
    <name type="scientific">Ceratosolen solmsi marchali</name>
    <dbReference type="NCBI Taxonomy" id="326594"/>
    <lineage>
        <taxon>Eukaryota</taxon>
        <taxon>Metazoa</taxon>
        <taxon>Ecdysozoa</taxon>
        <taxon>Arthropoda</taxon>
        <taxon>Hexapoda</taxon>
        <taxon>Insecta</taxon>
        <taxon>Pterygota</taxon>
        <taxon>Neoptera</taxon>
        <taxon>Endopterygota</taxon>
        <taxon>Hymenoptera</taxon>
        <taxon>Apocrita</taxon>
        <taxon>Proctotrupomorpha</taxon>
        <taxon>Chalcidoidea</taxon>
        <taxon>Agaonidae</taxon>
        <taxon>Agaoninae</taxon>
        <taxon>Ceratosolen</taxon>
    </lineage>
</organism>
<evidence type="ECO:0000313" key="13">
    <source>
        <dbReference type="RefSeq" id="XP_011498632.1"/>
    </source>
</evidence>
<evidence type="ECO:0000256" key="10">
    <source>
        <dbReference type="SAM" id="Coils"/>
    </source>
</evidence>
<keyword evidence="12" id="KW-1185">Reference proteome</keyword>
<dbReference type="GO" id="GO:0005819">
    <property type="term" value="C:spindle"/>
    <property type="evidence" value="ECO:0007669"/>
    <property type="project" value="UniProtKB-SubCell"/>
</dbReference>
<proteinExistence type="inferred from homology"/>
<keyword evidence="5" id="KW-0493">Microtubule</keyword>
<dbReference type="GO" id="GO:0005874">
    <property type="term" value="C:microtubule"/>
    <property type="evidence" value="ECO:0007669"/>
    <property type="project" value="UniProtKB-KW"/>
</dbReference>
<dbReference type="Pfam" id="PF14932">
    <property type="entry name" value="HAUS-augmin3"/>
    <property type="match status" value="1"/>
</dbReference>
<comment type="similarity">
    <text evidence="2">Belongs to the HAUS3 family.</text>
</comment>
<dbReference type="GO" id="GO:0051301">
    <property type="term" value="P:cell division"/>
    <property type="evidence" value="ECO:0007669"/>
    <property type="project" value="UniProtKB-KW"/>
</dbReference>
<dbReference type="KEGG" id="csol:105362830"/>
<evidence type="ECO:0000256" key="6">
    <source>
        <dbReference type="ARBA" id="ARBA00022776"/>
    </source>
</evidence>
<gene>
    <name evidence="13" type="primary">LOC105362830</name>
</gene>
<accession>A0AAJ7DW59</accession>
<keyword evidence="6" id="KW-0498">Mitosis</keyword>
<dbReference type="AlphaFoldDB" id="A0AAJ7DW59"/>